<reference evidence="4 5" key="1">
    <citation type="submission" date="2019-06" db="EMBL/GenBank/DDBJ databases">
        <title>New taxonomy in bacterial strain CC-CFT640, isolated from vineyard.</title>
        <authorList>
            <person name="Lin S.-Y."/>
            <person name="Tsai C.-F."/>
            <person name="Young C.-C."/>
        </authorList>
    </citation>
    <scope>NUCLEOTIDE SEQUENCE [LARGE SCALE GENOMIC DNA]</scope>
    <source>
        <strain evidence="4 5">CC-CFT640</strain>
    </source>
</reference>
<gene>
    <name evidence="4" type="ORF">FHP25_26640</name>
</gene>
<dbReference type="Gene3D" id="3.40.50.150">
    <property type="entry name" value="Vaccinia Virus protein VP39"/>
    <property type="match status" value="1"/>
</dbReference>
<dbReference type="GO" id="GO:0008168">
    <property type="term" value="F:methyltransferase activity"/>
    <property type="evidence" value="ECO:0007669"/>
    <property type="project" value="UniProtKB-KW"/>
</dbReference>
<dbReference type="InterPro" id="IPR029063">
    <property type="entry name" value="SAM-dependent_MTases_sf"/>
</dbReference>
<dbReference type="InterPro" id="IPR041698">
    <property type="entry name" value="Methyltransf_25"/>
</dbReference>
<dbReference type="Proteomes" id="UP000321638">
    <property type="component" value="Unassembled WGS sequence"/>
</dbReference>
<organism evidence="4 5">
    <name type="scientific">Vineibacter terrae</name>
    <dbReference type="NCBI Taxonomy" id="2586908"/>
    <lineage>
        <taxon>Bacteria</taxon>
        <taxon>Pseudomonadati</taxon>
        <taxon>Pseudomonadota</taxon>
        <taxon>Alphaproteobacteria</taxon>
        <taxon>Hyphomicrobiales</taxon>
        <taxon>Vineibacter</taxon>
    </lineage>
</organism>
<keyword evidence="1 4" id="KW-0489">Methyltransferase</keyword>
<evidence type="ECO:0000259" key="3">
    <source>
        <dbReference type="Pfam" id="PF13649"/>
    </source>
</evidence>
<keyword evidence="5" id="KW-1185">Reference proteome</keyword>
<keyword evidence="2 4" id="KW-0808">Transferase</keyword>
<feature type="domain" description="Methyltransferase" evidence="3">
    <location>
        <begin position="46"/>
        <end position="137"/>
    </location>
</feature>
<dbReference type="PANTHER" id="PTHR44942">
    <property type="entry name" value="METHYLTRANSF_11 DOMAIN-CONTAINING PROTEIN"/>
    <property type="match status" value="1"/>
</dbReference>
<sequence>MPTPIPFEPHRFQSTAAYYLAGRPAYAPRLIKRVVELCGLRDADRVLDLGCGPGQLAVAFASFAGSVTAMDPEPEMLRVAAAAAAAAKVDVSFVNGSSYDLAPSLGPIRIVTIGRAFHWMDRVDTLRRLDTMIVPDGAVVLFGDSHPRVPDNAWLDDYRALIDRFAADDMHRSLRRSSDWIRHEAVLLDSVFNQLETVGIIERRQTAVESLVERALSMSSTSRGKIGEKADGLAQAIREVMTVHARNGAVVEVVESDALIARR</sequence>
<proteinExistence type="predicted"/>
<dbReference type="InterPro" id="IPR051052">
    <property type="entry name" value="Diverse_substrate_MTase"/>
</dbReference>
<dbReference type="OrthoDB" id="5642573at2"/>
<dbReference type="RefSeq" id="WP_147850030.1">
    <property type="nucleotide sequence ID" value="NZ_VDUZ01000035.1"/>
</dbReference>
<dbReference type="GO" id="GO:0032259">
    <property type="term" value="P:methylation"/>
    <property type="evidence" value="ECO:0007669"/>
    <property type="project" value="UniProtKB-KW"/>
</dbReference>
<dbReference type="SUPFAM" id="SSF53335">
    <property type="entry name" value="S-adenosyl-L-methionine-dependent methyltransferases"/>
    <property type="match status" value="1"/>
</dbReference>
<dbReference type="PANTHER" id="PTHR44942:SF4">
    <property type="entry name" value="METHYLTRANSFERASE TYPE 11 DOMAIN-CONTAINING PROTEIN"/>
    <property type="match status" value="1"/>
</dbReference>
<evidence type="ECO:0000256" key="1">
    <source>
        <dbReference type="ARBA" id="ARBA00022603"/>
    </source>
</evidence>
<evidence type="ECO:0000313" key="4">
    <source>
        <dbReference type="EMBL" id="TXL72209.1"/>
    </source>
</evidence>
<name>A0A5C8PEJ1_9HYPH</name>
<evidence type="ECO:0000313" key="5">
    <source>
        <dbReference type="Proteomes" id="UP000321638"/>
    </source>
</evidence>
<dbReference type="Pfam" id="PF13649">
    <property type="entry name" value="Methyltransf_25"/>
    <property type="match status" value="1"/>
</dbReference>
<dbReference type="EMBL" id="VDUZ01000035">
    <property type="protein sequence ID" value="TXL72209.1"/>
    <property type="molecule type" value="Genomic_DNA"/>
</dbReference>
<dbReference type="AlphaFoldDB" id="A0A5C8PEJ1"/>
<accession>A0A5C8PEJ1</accession>
<comment type="caution">
    <text evidence="4">The sequence shown here is derived from an EMBL/GenBank/DDBJ whole genome shotgun (WGS) entry which is preliminary data.</text>
</comment>
<protein>
    <submittedName>
        <fullName evidence="4">Class I SAM-dependent methyltransferase</fullName>
    </submittedName>
</protein>
<dbReference type="CDD" id="cd02440">
    <property type="entry name" value="AdoMet_MTases"/>
    <property type="match status" value="1"/>
</dbReference>
<evidence type="ECO:0000256" key="2">
    <source>
        <dbReference type="ARBA" id="ARBA00022679"/>
    </source>
</evidence>